<dbReference type="Proteomes" id="UP001632038">
    <property type="component" value="Unassembled WGS sequence"/>
</dbReference>
<dbReference type="PANTHER" id="PTHR48463:SF1">
    <property type="entry name" value="DUF223 DOMAIN-CONTAINING PROTEIN"/>
    <property type="match status" value="1"/>
</dbReference>
<accession>A0ABD3ENA2</accession>
<gene>
    <name evidence="1" type="ORF">CASFOL_000062</name>
</gene>
<evidence type="ECO:0000313" key="2">
    <source>
        <dbReference type="Proteomes" id="UP001632038"/>
    </source>
</evidence>
<name>A0ABD3ENA2_9LAMI</name>
<dbReference type="Gene3D" id="2.40.50.140">
    <property type="entry name" value="Nucleic acid-binding proteins"/>
    <property type="match status" value="3"/>
</dbReference>
<protein>
    <submittedName>
        <fullName evidence="1">Uncharacterized protein</fullName>
    </submittedName>
</protein>
<dbReference type="AlphaFoldDB" id="A0ABD3ENA2"/>
<dbReference type="InterPro" id="IPR012340">
    <property type="entry name" value="NA-bd_OB-fold"/>
</dbReference>
<dbReference type="SUPFAM" id="SSF50249">
    <property type="entry name" value="Nucleic acid-binding proteins"/>
    <property type="match status" value="2"/>
</dbReference>
<keyword evidence="2" id="KW-1185">Reference proteome</keyword>
<proteinExistence type="predicted"/>
<dbReference type="PANTHER" id="PTHR48463">
    <property type="entry name" value="DUF223 DOMAIN-CONTAINING PROTEIN"/>
    <property type="match status" value="1"/>
</dbReference>
<evidence type="ECO:0000313" key="1">
    <source>
        <dbReference type="EMBL" id="KAL3655666.1"/>
    </source>
</evidence>
<dbReference type="EMBL" id="JAVIJP010000001">
    <property type="protein sequence ID" value="KAL3655666.1"/>
    <property type="molecule type" value="Genomic_DNA"/>
</dbReference>
<comment type="caution">
    <text evidence="1">The sequence shown here is derived from an EMBL/GenBank/DDBJ whole genome shotgun (WGS) entry which is preliminary data.</text>
</comment>
<sequence>MLTTTTRMECQRIRDITQRQAPRTIEVRVLRKWISKGKKEALCYLLVDAYGDCIESVAEVKHIEHFDSMIRLQSCYKISDYICTGPRTYMATVDHAASLVFGRKARFDEVTNPNIPTVYFSFATYETIKTRIKDTRLLTASKREFEITLWPEKCHLIGDDVVPGHIVAISSTMVTEHSGLLQLESTYLTIVVVNPDMPQTIEHVHRLRELPPMTPTETHDQKVTIQDLKRSSQQNIEFQELPDDDIIPIFRYSVNATIVDETGSAEAIFFNESMEALLNISCKEMVTKHADTTNTKIVPHQLRSAIDKQSLLYLTLKNDGKIAINNASKVASTTSCQSTNNLLGTSTFTPNNTSSKISHIEETACRITR</sequence>
<reference evidence="2" key="1">
    <citation type="journal article" date="2024" name="IScience">
        <title>Strigolactones Initiate the Formation of Haustorium-like Structures in Castilleja.</title>
        <authorList>
            <person name="Buerger M."/>
            <person name="Peterson D."/>
            <person name="Chory J."/>
        </authorList>
    </citation>
    <scope>NUCLEOTIDE SEQUENCE [LARGE SCALE GENOMIC DNA]</scope>
</reference>
<organism evidence="1 2">
    <name type="scientific">Castilleja foliolosa</name>
    <dbReference type="NCBI Taxonomy" id="1961234"/>
    <lineage>
        <taxon>Eukaryota</taxon>
        <taxon>Viridiplantae</taxon>
        <taxon>Streptophyta</taxon>
        <taxon>Embryophyta</taxon>
        <taxon>Tracheophyta</taxon>
        <taxon>Spermatophyta</taxon>
        <taxon>Magnoliopsida</taxon>
        <taxon>eudicotyledons</taxon>
        <taxon>Gunneridae</taxon>
        <taxon>Pentapetalae</taxon>
        <taxon>asterids</taxon>
        <taxon>lamiids</taxon>
        <taxon>Lamiales</taxon>
        <taxon>Orobanchaceae</taxon>
        <taxon>Pedicularideae</taxon>
        <taxon>Castillejinae</taxon>
        <taxon>Castilleja</taxon>
    </lineage>
</organism>